<dbReference type="AlphaFoldDB" id="A0A6J7IKK5"/>
<dbReference type="EMBL" id="CAFBNC010000023">
    <property type="protein sequence ID" value="CAB4930862.1"/>
    <property type="molecule type" value="Genomic_DNA"/>
</dbReference>
<proteinExistence type="predicted"/>
<protein>
    <submittedName>
        <fullName evidence="2">Unannotated protein</fullName>
    </submittedName>
</protein>
<evidence type="ECO:0000313" key="2">
    <source>
        <dbReference type="EMBL" id="CAB4930862.1"/>
    </source>
</evidence>
<reference evidence="2" key="1">
    <citation type="submission" date="2020-05" db="EMBL/GenBank/DDBJ databases">
        <authorList>
            <person name="Chiriac C."/>
            <person name="Salcher M."/>
            <person name="Ghai R."/>
            <person name="Kavagutti S V."/>
        </authorList>
    </citation>
    <scope>NUCLEOTIDE SEQUENCE</scope>
</reference>
<evidence type="ECO:0000313" key="1">
    <source>
        <dbReference type="EMBL" id="CAB4323185.1"/>
    </source>
</evidence>
<dbReference type="EMBL" id="CAEMXZ010000031">
    <property type="protein sequence ID" value="CAB4323185.1"/>
    <property type="molecule type" value="Genomic_DNA"/>
</dbReference>
<gene>
    <name evidence="1" type="ORF">UFOPK1392_00935</name>
    <name evidence="2" type="ORF">UFOPK3733_00660</name>
</gene>
<accession>A0A6J7IKK5</accession>
<organism evidence="2">
    <name type="scientific">freshwater metagenome</name>
    <dbReference type="NCBI Taxonomy" id="449393"/>
    <lineage>
        <taxon>unclassified sequences</taxon>
        <taxon>metagenomes</taxon>
        <taxon>ecological metagenomes</taxon>
    </lineage>
</organism>
<name>A0A6J7IKK5_9ZZZZ</name>
<sequence>MTAFVPVFGTQTLAPSEVMMNGQLKLYGDPESVAAMVPSVFSTVTLPAQFWATQIFPPAGTMPEGQLKVASVRVWVTDPDAISTT</sequence>